<dbReference type="Gene3D" id="3.40.720.10">
    <property type="entry name" value="Alkaline Phosphatase, subunit A"/>
    <property type="match status" value="2"/>
</dbReference>
<sequence length="576" mass="61652">MTQRRTRVLAVATAAVVALTVAGTQSGAVAGGRGGQSHPHGHGHGHGPGHGSVDRPSKVVIIVVDSLSKEIVEQYDMRNVEALMKDGVDSPRSYLGHTGSVTVVTHNVITSGQLPQHMGWTDEGYRDVAGVLGDPEPTNPDQLYITSNATTDLFKLQQAAGYPKLADYLGTADPSAKTFTISPKGYAGYAFGGAGSDSIITFGSGPECTTGGSWRKPTGINVPSYILGEPCSRFWVHSGYPTFAYDTAKLPAILYPLDSDRYVTGKDPAHQGGDVWAADAAVAVMRNEASWNGIFVTLPGVDKAAHMWGGTSDPGPTGTDGDPMTHLAAATAEADRQVGKIMGELEAQGVLDDTLVVLTADHGSVAGKTFYGKEVAERDYGYYNWYYGDPENDGVYDRPQDALLPLVNTGNVGLSYSDSMLRVWLKDQSPAKVDEAATAMGTMAGVTAVWRRDGDHYDRVSPVRWERMRSWGERVWFASKAQELVDTQAADYGPDLIATLPDDTTYSVKGDHGGIQRAAQQIPIVFAGGGLSSKDLRAEVRSVDIMPTILRAMGIQATYPMDGIAYELPVRKRGRH</sequence>
<dbReference type="Pfam" id="PF01663">
    <property type="entry name" value="Phosphodiest"/>
    <property type="match status" value="1"/>
</dbReference>
<feature type="chain" id="PRO_5045754394" evidence="3">
    <location>
        <begin position="31"/>
        <end position="576"/>
    </location>
</feature>
<name>A0ABR8MFH5_9ACTN</name>
<proteinExistence type="inferred from homology"/>
<dbReference type="SUPFAM" id="SSF53649">
    <property type="entry name" value="Alkaline phosphatase-like"/>
    <property type="match status" value="1"/>
</dbReference>
<dbReference type="PANTHER" id="PTHR42693:SF33">
    <property type="entry name" value="ARYLSULFATASE"/>
    <property type="match status" value="1"/>
</dbReference>
<dbReference type="InterPro" id="IPR017850">
    <property type="entry name" value="Alkaline_phosphatase_core_sf"/>
</dbReference>
<keyword evidence="3" id="KW-0732">Signal</keyword>
<dbReference type="EMBL" id="JACXYY010000001">
    <property type="protein sequence ID" value="MBD3913492.1"/>
    <property type="molecule type" value="Genomic_DNA"/>
</dbReference>
<accession>A0ABR8MFH5</accession>
<comment type="similarity">
    <text evidence="1">Belongs to the sulfatase family.</text>
</comment>
<dbReference type="InterPro" id="IPR050738">
    <property type="entry name" value="Sulfatase"/>
</dbReference>
<evidence type="ECO:0000256" key="3">
    <source>
        <dbReference type="SAM" id="SignalP"/>
    </source>
</evidence>
<evidence type="ECO:0000256" key="1">
    <source>
        <dbReference type="ARBA" id="ARBA00008779"/>
    </source>
</evidence>
<comment type="caution">
    <text evidence="4">The sequence shown here is derived from an EMBL/GenBank/DDBJ whole genome shotgun (WGS) entry which is preliminary data.</text>
</comment>
<dbReference type="RefSeq" id="WP_191197811.1">
    <property type="nucleotide sequence ID" value="NZ_BAAAPA010000002.1"/>
</dbReference>
<gene>
    <name evidence="4" type="ORF">IEZ25_02595</name>
</gene>
<dbReference type="InterPro" id="IPR002591">
    <property type="entry name" value="Phosphodiest/P_Trfase"/>
</dbReference>
<keyword evidence="5" id="KW-1185">Reference proteome</keyword>
<dbReference type="PANTHER" id="PTHR42693">
    <property type="entry name" value="ARYLSULFATASE FAMILY MEMBER"/>
    <property type="match status" value="1"/>
</dbReference>
<protein>
    <submittedName>
        <fullName evidence="4">Alkaline phosphatase family protein</fullName>
    </submittedName>
</protein>
<dbReference type="Proteomes" id="UP000649289">
    <property type="component" value="Unassembled WGS sequence"/>
</dbReference>
<feature type="region of interest" description="Disordered" evidence="2">
    <location>
        <begin position="28"/>
        <end position="55"/>
    </location>
</feature>
<evidence type="ECO:0000313" key="4">
    <source>
        <dbReference type="EMBL" id="MBD3913492.1"/>
    </source>
</evidence>
<reference evidence="4 5" key="1">
    <citation type="submission" date="2020-09" db="EMBL/GenBank/DDBJ databases">
        <title>novel species in genus Nocardioides.</title>
        <authorList>
            <person name="Zhang G."/>
        </authorList>
    </citation>
    <scope>NUCLEOTIDE SEQUENCE [LARGE SCALE GENOMIC DNA]</scope>
    <source>
        <strain evidence="4 5">19197</strain>
    </source>
</reference>
<evidence type="ECO:0000256" key="2">
    <source>
        <dbReference type="SAM" id="MobiDB-lite"/>
    </source>
</evidence>
<organism evidence="4 5">
    <name type="scientific">Nocardioides hwasunensis</name>
    <dbReference type="NCBI Taxonomy" id="397258"/>
    <lineage>
        <taxon>Bacteria</taxon>
        <taxon>Bacillati</taxon>
        <taxon>Actinomycetota</taxon>
        <taxon>Actinomycetes</taxon>
        <taxon>Propionibacteriales</taxon>
        <taxon>Nocardioidaceae</taxon>
        <taxon>Nocardioides</taxon>
    </lineage>
</organism>
<evidence type="ECO:0000313" key="5">
    <source>
        <dbReference type="Proteomes" id="UP000649289"/>
    </source>
</evidence>
<feature type="signal peptide" evidence="3">
    <location>
        <begin position="1"/>
        <end position="30"/>
    </location>
</feature>